<keyword evidence="5 7" id="KW-0378">Hydrolase</keyword>
<evidence type="ECO:0000256" key="3">
    <source>
        <dbReference type="ARBA" id="ARBA00022512"/>
    </source>
</evidence>
<evidence type="ECO:0000313" key="9">
    <source>
        <dbReference type="Proteomes" id="UP001642484"/>
    </source>
</evidence>
<dbReference type="Pfam" id="PF00295">
    <property type="entry name" value="Glyco_hydro_28"/>
    <property type="match status" value="1"/>
</dbReference>
<organism evidence="8 9">
    <name type="scientific">Durusdinium trenchii</name>
    <dbReference type="NCBI Taxonomy" id="1381693"/>
    <lineage>
        <taxon>Eukaryota</taxon>
        <taxon>Sar</taxon>
        <taxon>Alveolata</taxon>
        <taxon>Dinophyceae</taxon>
        <taxon>Suessiales</taxon>
        <taxon>Symbiodiniaceae</taxon>
        <taxon>Durusdinium</taxon>
    </lineage>
</organism>
<sequence length="454" mass="50385">MSVWRYSHPAYVAQDQKVQTMQAYPQQDTFPQQDPVEAVQVEADGEDVVPSTSVGACSEVRSPMDFGAKGDGHQDDSEFVREAIWHGIRCNTTVLIGPWRRSFLVMPNVLEVTAENLVILFEGQLVGPTLEAWNPQQDTWPKGSCAYAEADCHKSGGQSPEFARSQWSLLFFRNCHNVTLLGARGPHGHLEGGLRAHGPSFWRVRNQRPQVRGYCLLKMDSCEGMRISDLHFHDSPMYQVVVARSHGVELEGLRITLSNQALGDQGAHNTDGINILNSSQVWLRQSVIESGDDNVVVKEGSSDIYGEGLQLRRGKGVSIGSLGERESEGQEVTNVAFHNVSADRSVHGVRIKTWKGARGLVQNASFQHFKTADVMIGILIDQTYCPPSQRPEGCAMEDPAAAIRIQQVRFRDFTGTYQQADRKVLCTACSDVSYEQIDLRPAAPRGLQHGNRFR</sequence>
<keyword evidence="4" id="KW-0964">Secreted</keyword>
<protein>
    <recommendedName>
        <fullName evidence="10">Polygalacturonase</fullName>
    </recommendedName>
</protein>
<proteinExistence type="inferred from homology"/>
<dbReference type="PANTHER" id="PTHR31375">
    <property type="match status" value="1"/>
</dbReference>
<dbReference type="InterPro" id="IPR011050">
    <property type="entry name" value="Pectin_lyase_fold/virulence"/>
</dbReference>
<keyword evidence="6 7" id="KW-0326">Glycosidase</keyword>
<comment type="subcellular location">
    <subcellularLocation>
        <location evidence="1">Secreted</location>
        <location evidence="1">Cell wall</location>
    </subcellularLocation>
</comment>
<dbReference type="SUPFAM" id="SSF51126">
    <property type="entry name" value="Pectin lyase-like"/>
    <property type="match status" value="1"/>
</dbReference>
<dbReference type="Gene3D" id="2.160.20.10">
    <property type="entry name" value="Single-stranded right-handed beta-helix, Pectin lyase-like"/>
    <property type="match status" value="1"/>
</dbReference>
<evidence type="ECO:0008006" key="10">
    <source>
        <dbReference type="Google" id="ProtNLM"/>
    </source>
</evidence>
<reference evidence="8 9" key="1">
    <citation type="submission" date="2024-02" db="EMBL/GenBank/DDBJ databases">
        <authorList>
            <person name="Chen Y."/>
            <person name="Shah S."/>
            <person name="Dougan E. K."/>
            <person name="Thang M."/>
            <person name="Chan C."/>
        </authorList>
    </citation>
    <scope>NUCLEOTIDE SEQUENCE [LARGE SCALE GENOMIC DNA]</scope>
</reference>
<gene>
    <name evidence="8" type="ORF">CCMP2556_LOCUS45395</name>
</gene>
<dbReference type="InterPro" id="IPR000743">
    <property type="entry name" value="Glyco_hydro_28"/>
</dbReference>
<accession>A0ABP0R4T3</accession>
<evidence type="ECO:0000256" key="2">
    <source>
        <dbReference type="ARBA" id="ARBA00008834"/>
    </source>
</evidence>
<evidence type="ECO:0000313" key="8">
    <source>
        <dbReference type="EMBL" id="CAK9095293.1"/>
    </source>
</evidence>
<evidence type="ECO:0000256" key="1">
    <source>
        <dbReference type="ARBA" id="ARBA00004191"/>
    </source>
</evidence>
<name>A0ABP0R4T3_9DINO</name>
<keyword evidence="9" id="KW-1185">Reference proteome</keyword>
<comment type="similarity">
    <text evidence="2 7">Belongs to the glycosyl hydrolase 28 family.</text>
</comment>
<evidence type="ECO:0000256" key="5">
    <source>
        <dbReference type="ARBA" id="ARBA00022801"/>
    </source>
</evidence>
<evidence type="ECO:0000256" key="4">
    <source>
        <dbReference type="ARBA" id="ARBA00022525"/>
    </source>
</evidence>
<comment type="caution">
    <text evidence="8">The sequence shown here is derived from an EMBL/GenBank/DDBJ whole genome shotgun (WGS) entry which is preliminary data.</text>
</comment>
<evidence type="ECO:0000256" key="7">
    <source>
        <dbReference type="RuleBase" id="RU361169"/>
    </source>
</evidence>
<evidence type="ECO:0000256" key="6">
    <source>
        <dbReference type="ARBA" id="ARBA00023295"/>
    </source>
</evidence>
<dbReference type="InterPro" id="IPR012334">
    <property type="entry name" value="Pectin_lyas_fold"/>
</dbReference>
<keyword evidence="3" id="KW-0134">Cell wall</keyword>
<dbReference type="EMBL" id="CAXAMN010025461">
    <property type="protein sequence ID" value="CAK9095293.1"/>
    <property type="molecule type" value="Genomic_DNA"/>
</dbReference>
<dbReference type="Proteomes" id="UP001642484">
    <property type="component" value="Unassembled WGS sequence"/>
</dbReference>